<evidence type="ECO:0000256" key="7">
    <source>
        <dbReference type="ARBA" id="ARBA00023136"/>
    </source>
</evidence>
<dbReference type="AlphaFoldDB" id="A0A4R3NEY5"/>
<dbReference type="OrthoDB" id="6554712at2"/>
<proteinExistence type="inferred from homology"/>
<dbReference type="Pfam" id="PF13953">
    <property type="entry name" value="PapC_C"/>
    <property type="match status" value="1"/>
</dbReference>
<dbReference type="InterPro" id="IPR025885">
    <property type="entry name" value="PapC_N"/>
</dbReference>
<accession>A0A4R3NEY5</accession>
<keyword evidence="3" id="KW-0813">Transport</keyword>
<dbReference type="PANTHER" id="PTHR30451:SF9">
    <property type="entry name" value="F1 CAPSULE-ANCHORING PROTEIN"/>
    <property type="match status" value="1"/>
</dbReference>
<feature type="domain" description="PapC N-terminal" evidence="10">
    <location>
        <begin position="24"/>
        <end position="155"/>
    </location>
</feature>
<dbReference type="InterPro" id="IPR042186">
    <property type="entry name" value="FimD_plug_dom"/>
</dbReference>
<evidence type="ECO:0000256" key="5">
    <source>
        <dbReference type="ARBA" id="ARBA00022692"/>
    </source>
</evidence>
<keyword evidence="7" id="KW-0472">Membrane</keyword>
<dbReference type="Gene3D" id="2.60.40.2610">
    <property type="entry name" value="Outer membrane usher protein FimD, plug domain"/>
    <property type="match status" value="1"/>
</dbReference>
<dbReference type="GO" id="GO:0009297">
    <property type="term" value="P:pilus assembly"/>
    <property type="evidence" value="ECO:0007669"/>
    <property type="project" value="InterPro"/>
</dbReference>
<keyword evidence="4" id="KW-1134">Transmembrane beta strand</keyword>
<dbReference type="PANTHER" id="PTHR30451">
    <property type="entry name" value="OUTER MEMBRANE USHER PROTEIN"/>
    <property type="match status" value="1"/>
</dbReference>
<evidence type="ECO:0000256" key="8">
    <source>
        <dbReference type="ARBA" id="ARBA00023237"/>
    </source>
</evidence>
<comment type="subcellular location">
    <subcellularLocation>
        <location evidence="1">Cell outer membrane</location>
        <topology evidence="1">Multi-pass membrane protein</topology>
    </subcellularLocation>
</comment>
<sequence>MRLKNFYLYSCFLFYASVCFSHNEFNTKLLGGDSIDLSVFDEDVVPGDYYVDIYLNDEYVSSRFIKFTYYPTLGKTAPCISSKMLLNYGIDTQSTKNNECIRNQSHRGFDVRYNRLTQGLFIYTPNDWLSISKNRGIPTKLLDNGINAFILNYKLIFNKLNLNGYERNNGWLRLAPGINFGSWRVRGETSYSHQEKRWQSPYLYAERGFYGQRALLTLGQGFTSGDIIESVPFTGIMMGTDDSMIASDDNAYTPVVQGIAKTQARIEIRQKGYLIYTKTVSPGSFSINDVPFLSNAGNLYVTILESDGSRQVFSVPYQQPVKALREGRFRYNVMLGEYRPINSRNEKHNNGVIWDSSLMYGLPWGVTLYSGLQGVKNYQLISLGAGKSLGYLGSLSADASLIKNQYDRTAESGAKIKFIYNNNISQFGTYITLTNEFLTSMRYSSINDFMSHNSDEIDYTRHIKNKLNVGLSQLLPNGDGIGLNYSNRRFYHDGDVSNYGINYRTNFHYLSMNFNASQTYQNLRNNNFKKEYLINLSFNMPFDLFGSKKSRMNLNLLEGKNASAQLGLNGNAFNDQLWWNINHSYNDENSGSGSIGLSWDASEGQVTGGYSYGRDYNNLDLGVNGGMILYDKNIIFSQYLYNTIAIIKSPGLYHAQVGNNTGVKTDYRGYAAISGLSPYRKNTVYIDSTNLSENVEIRQTEKTVIPTSKAIVEINYPTKIGSKVIFKIKNYTEKGIPFGASASINNKKESAGLVDGYGQLYLSGMSHKGSVIIDWKGGHCHFDYDLTPLSLDNGIYYLTRSCH</sequence>
<keyword evidence="6" id="KW-0732">Signal</keyword>
<dbReference type="InterPro" id="IPR000015">
    <property type="entry name" value="Fimb_usher"/>
</dbReference>
<name>A0A4R3NEY5_9GAMM</name>
<evidence type="ECO:0000256" key="3">
    <source>
        <dbReference type="ARBA" id="ARBA00022448"/>
    </source>
</evidence>
<dbReference type="Gene3D" id="2.60.40.3110">
    <property type="match status" value="1"/>
</dbReference>
<dbReference type="Pfam" id="PF00577">
    <property type="entry name" value="Usher"/>
    <property type="match status" value="1"/>
</dbReference>
<organism evidence="11 12">
    <name type="scientific">Providencia alcalifaciens</name>
    <dbReference type="NCBI Taxonomy" id="126385"/>
    <lineage>
        <taxon>Bacteria</taxon>
        <taxon>Pseudomonadati</taxon>
        <taxon>Pseudomonadota</taxon>
        <taxon>Gammaproteobacteria</taxon>
        <taxon>Enterobacterales</taxon>
        <taxon>Morganellaceae</taxon>
        <taxon>Providencia</taxon>
    </lineage>
</organism>
<dbReference type="InterPro" id="IPR025949">
    <property type="entry name" value="PapC-like_C"/>
</dbReference>
<gene>
    <name evidence="11" type="ORF">EC835_1158</name>
</gene>
<dbReference type="GO" id="GO:0015473">
    <property type="term" value="F:fimbrial usher porin activity"/>
    <property type="evidence" value="ECO:0007669"/>
    <property type="project" value="InterPro"/>
</dbReference>
<dbReference type="InterPro" id="IPR043142">
    <property type="entry name" value="PapC-like_C_sf"/>
</dbReference>
<protein>
    <submittedName>
        <fullName evidence="11">Outer membrane usher protein</fullName>
    </submittedName>
</protein>
<dbReference type="GO" id="GO:0009279">
    <property type="term" value="C:cell outer membrane"/>
    <property type="evidence" value="ECO:0007669"/>
    <property type="project" value="UniProtKB-SubCell"/>
</dbReference>
<evidence type="ECO:0000259" key="10">
    <source>
        <dbReference type="Pfam" id="PF13954"/>
    </source>
</evidence>
<evidence type="ECO:0000256" key="4">
    <source>
        <dbReference type="ARBA" id="ARBA00022452"/>
    </source>
</evidence>
<dbReference type="EMBL" id="SMAS01000015">
    <property type="protein sequence ID" value="TCT28811.1"/>
    <property type="molecule type" value="Genomic_DNA"/>
</dbReference>
<dbReference type="RefSeq" id="WP_132497278.1">
    <property type="nucleotide sequence ID" value="NZ_SMAS01000015.1"/>
</dbReference>
<evidence type="ECO:0000256" key="1">
    <source>
        <dbReference type="ARBA" id="ARBA00004571"/>
    </source>
</evidence>
<evidence type="ECO:0000256" key="6">
    <source>
        <dbReference type="ARBA" id="ARBA00022729"/>
    </source>
</evidence>
<reference evidence="11 12" key="1">
    <citation type="submission" date="2019-03" db="EMBL/GenBank/DDBJ databases">
        <title>Genomic analyses of the natural microbiome of Caenorhabditis elegans.</title>
        <authorList>
            <person name="Samuel B."/>
        </authorList>
    </citation>
    <scope>NUCLEOTIDE SEQUENCE [LARGE SCALE GENOMIC DNA]</scope>
    <source>
        <strain evidence="11 12">JUb102</strain>
    </source>
</reference>
<evidence type="ECO:0000256" key="2">
    <source>
        <dbReference type="ARBA" id="ARBA00008064"/>
    </source>
</evidence>
<evidence type="ECO:0000259" key="9">
    <source>
        <dbReference type="Pfam" id="PF13953"/>
    </source>
</evidence>
<dbReference type="Pfam" id="PF13954">
    <property type="entry name" value="PapC_N"/>
    <property type="match status" value="1"/>
</dbReference>
<comment type="caution">
    <text evidence="11">The sequence shown here is derived from an EMBL/GenBank/DDBJ whole genome shotgun (WGS) entry which is preliminary data.</text>
</comment>
<evidence type="ECO:0000313" key="12">
    <source>
        <dbReference type="Proteomes" id="UP000295055"/>
    </source>
</evidence>
<dbReference type="Proteomes" id="UP000295055">
    <property type="component" value="Unassembled WGS sequence"/>
</dbReference>
<feature type="domain" description="PapC-like C-terminal" evidence="9">
    <location>
        <begin position="726"/>
        <end position="787"/>
    </location>
</feature>
<dbReference type="Gene3D" id="2.60.40.2070">
    <property type="match status" value="1"/>
</dbReference>
<keyword evidence="8" id="KW-0998">Cell outer membrane</keyword>
<dbReference type="SUPFAM" id="SSF141729">
    <property type="entry name" value="FimD N-terminal domain-like"/>
    <property type="match status" value="1"/>
</dbReference>
<keyword evidence="5" id="KW-0812">Transmembrane</keyword>
<dbReference type="Gene3D" id="3.10.20.410">
    <property type="match status" value="1"/>
</dbReference>
<dbReference type="InterPro" id="IPR037224">
    <property type="entry name" value="PapC_N_sf"/>
</dbReference>
<evidence type="ECO:0000313" key="11">
    <source>
        <dbReference type="EMBL" id="TCT28811.1"/>
    </source>
</evidence>
<comment type="similarity">
    <text evidence="2">Belongs to the fimbrial export usher family.</text>
</comment>